<proteinExistence type="predicted"/>
<dbReference type="GO" id="GO:0005886">
    <property type="term" value="C:plasma membrane"/>
    <property type="evidence" value="ECO:0007669"/>
    <property type="project" value="UniProtKB-SubCell"/>
</dbReference>
<dbReference type="GO" id="GO:0055091">
    <property type="term" value="P:phospholipid homeostasis"/>
    <property type="evidence" value="ECO:0007669"/>
    <property type="project" value="TreeGrafter"/>
</dbReference>
<evidence type="ECO:0000256" key="5">
    <source>
        <dbReference type="ARBA" id="ARBA00023136"/>
    </source>
</evidence>
<dbReference type="PANTHER" id="PTHR34697">
    <property type="entry name" value="PHOSPHATIDYLGLYCEROL LYSYLTRANSFERASE"/>
    <property type="match status" value="1"/>
</dbReference>
<evidence type="ECO:0000256" key="2">
    <source>
        <dbReference type="ARBA" id="ARBA00022475"/>
    </source>
</evidence>
<protein>
    <submittedName>
        <fullName evidence="7">Uncharacterized protein DUF2156</fullName>
    </submittedName>
</protein>
<dbReference type="RefSeq" id="WP_133797084.1">
    <property type="nucleotide sequence ID" value="NZ_SOCA01000010.1"/>
</dbReference>
<keyword evidence="3" id="KW-0812">Transmembrane</keyword>
<evidence type="ECO:0000256" key="4">
    <source>
        <dbReference type="ARBA" id="ARBA00022989"/>
    </source>
</evidence>
<feature type="domain" description="Phosphatidylglycerol lysyltransferase C-terminal" evidence="6">
    <location>
        <begin position="25"/>
        <end position="324"/>
    </location>
</feature>
<keyword evidence="8" id="KW-1185">Reference proteome</keyword>
<dbReference type="Pfam" id="PF09924">
    <property type="entry name" value="LPG_synthase_C"/>
    <property type="match status" value="1"/>
</dbReference>
<keyword evidence="2" id="KW-1003">Cell membrane</keyword>
<reference evidence="7 8" key="1">
    <citation type="submission" date="2019-03" db="EMBL/GenBank/DDBJ databases">
        <title>Genomic Encyclopedia of Archaeal and Bacterial Type Strains, Phase II (KMG-II): from individual species to whole genera.</title>
        <authorList>
            <person name="Goeker M."/>
        </authorList>
    </citation>
    <scope>NUCLEOTIDE SEQUENCE [LARGE SCALE GENOMIC DNA]</scope>
    <source>
        <strain evidence="7 8">ATCC 25309</strain>
    </source>
</reference>
<dbReference type="Proteomes" id="UP000295662">
    <property type="component" value="Unassembled WGS sequence"/>
</dbReference>
<keyword evidence="5" id="KW-0472">Membrane</keyword>
<dbReference type="AlphaFoldDB" id="A0A4R7RM38"/>
<comment type="subcellular location">
    <subcellularLocation>
        <location evidence="1">Cell membrane</location>
        <topology evidence="1">Multi-pass membrane protein</topology>
    </subcellularLocation>
</comment>
<evidence type="ECO:0000256" key="1">
    <source>
        <dbReference type="ARBA" id="ARBA00004651"/>
    </source>
</evidence>
<evidence type="ECO:0000313" key="7">
    <source>
        <dbReference type="EMBL" id="TDU64652.1"/>
    </source>
</evidence>
<dbReference type="OrthoDB" id="181459at2"/>
<organism evidence="7 8">
    <name type="scientific">Prosthecobacter fusiformis</name>
    <dbReference type="NCBI Taxonomy" id="48464"/>
    <lineage>
        <taxon>Bacteria</taxon>
        <taxon>Pseudomonadati</taxon>
        <taxon>Verrucomicrobiota</taxon>
        <taxon>Verrucomicrobiia</taxon>
        <taxon>Verrucomicrobiales</taxon>
        <taxon>Verrucomicrobiaceae</taxon>
        <taxon>Prosthecobacter</taxon>
    </lineage>
</organism>
<dbReference type="InterPro" id="IPR024320">
    <property type="entry name" value="LPG_synthase_C"/>
</dbReference>
<keyword evidence="4" id="KW-1133">Transmembrane helix</keyword>
<accession>A0A4R7RM38</accession>
<dbReference type="EMBL" id="SOCA01000010">
    <property type="protein sequence ID" value="TDU64652.1"/>
    <property type="molecule type" value="Genomic_DNA"/>
</dbReference>
<dbReference type="InterPro" id="IPR051211">
    <property type="entry name" value="PG_lysyltransferase"/>
</dbReference>
<name>A0A4R7RM38_9BACT</name>
<comment type="caution">
    <text evidence="7">The sequence shown here is derived from an EMBL/GenBank/DDBJ whole genome shotgun (WGS) entry which is preliminary data.</text>
</comment>
<gene>
    <name evidence="7" type="ORF">EI77_04103</name>
</gene>
<dbReference type="PANTHER" id="PTHR34697:SF2">
    <property type="entry name" value="PHOSPHATIDYLGLYCEROL LYSYLTRANSFERASE"/>
    <property type="match status" value="1"/>
</dbReference>
<sequence>MPSILGKEAKSIDPVAKWNLLSPSLKRYGAGSLSYATLQQGMEYFIHELGYIAFITATHPVFARKPKRIILTDPVCDPSDLSALITAFLQEYPAAVFGVVSEHCAGILRQIGFKVNCVGYEPELAVQTYNTQGNWKELDMIKRARNEAKREGLTIREVDIATVPIDQLHALSSKWLQGKKVNDREIWIYARRPVYQHEPDVRKFVAFDKAGTAVGYVFYDPMYRDGKVYGYSANIVRCDEAKYGRLATTVHMVAMETFKTEGIEVLNLLLCPFTNLDKGIYADDLMTKWFFQISQRFGGEIYNFKGLAFHKSKYRGYEKPVYYASNSALPSNDVYLAFLTADIAKSYFATMKLLGIGVIKELYKRKPKPAKAAVPTAQS</sequence>
<evidence type="ECO:0000256" key="3">
    <source>
        <dbReference type="ARBA" id="ARBA00022692"/>
    </source>
</evidence>
<evidence type="ECO:0000313" key="8">
    <source>
        <dbReference type="Proteomes" id="UP000295662"/>
    </source>
</evidence>
<dbReference type="GO" id="GO:0016755">
    <property type="term" value="F:aminoacyltransferase activity"/>
    <property type="evidence" value="ECO:0007669"/>
    <property type="project" value="TreeGrafter"/>
</dbReference>
<evidence type="ECO:0000259" key="6">
    <source>
        <dbReference type="Pfam" id="PF09924"/>
    </source>
</evidence>